<dbReference type="Pfam" id="PF00892">
    <property type="entry name" value="EamA"/>
    <property type="match status" value="2"/>
</dbReference>
<feature type="transmembrane region" description="Helical" evidence="6">
    <location>
        <begin position="391"/>
        <end position="413"/>
    </location>
</feature>
<dbReference type="RefSeq" id="WP_326927547.1">
    <property type="nucleotide sequence ID" value="NZ_CP123443.1"/>
</dbReference>
<feature type="transmembrane region" description="Helical" evidence="6">
    <location>
        <begin position="149"/>
        <end position="168"/>
    </location>
</feature>
<comment type="similarity">
    <text evidence="2">Belongs to the EamA transporter family.</text>
</comment>
<dbReference type="PANTHER" id="PTHR32322:SF2">
    <property type="entry name" value="EAMA DOMAIN-CONTAINING PROTEIN"/>
    <property type="match status" value="1"/>
</dbReference>
<feature type="transmembrane region" description="Helical" evidence="6">
    <location>
        <begin position="294"/>
        <end position="313"/>
    </location>
</feature>
<dbReference type="NCBIfam" id="TIGR00125">
    <property type="entry name" value="cyt_tran_rel"/>
    <property type="match status" value="1"/>
</dbReference>
<dbReference type="Pfam" id="PF01467">
    <property type="entry name" value="CTP_transf_like"/>
    <property type="match status" value="1"/>
</dbReference>
<dbReference type="InterPro" id="IPR014729">
    <property type="entry name" value="Rossmann-like_a/b/a_fold"/>
</dbReference>
<feature type="domain" description="EamA" evidence="7">
    <location>
        <begin position="153"/>
        <end position="306"/>
    </location>
</feature>
<dbReference type="InterPro" id="IPR050638">
    <property type="entry name" value="AA-Vitamin_Transporters"/>
</dbReference>
<evidence type="ECO:0000259" key="7">
    <source>
        <dbReference type="Pfam" id="PF00892"/>
    </source>
</evidence>
<feature type="transmembrane region" description="Helical" evidence="6">
    <location>
        <begin position="420"/>
        <end position="440"/>
    </location>
</feature>
<feature type="domain" description="EamA" evidence="7">
    <location>
        <begin position="338"/>
        <end position="463"/>
    </location>
</feature>
<feature type="transmembrane region" description="Helical" evidence="6">
    <location>
        <begin position="333"/>
        <end position="354"/>
    </location>
</feature>
<evidence type="ECO:0000256" key="5">
    <source>
        <dbReference type="ARBA" id="ARBA00023136"/>
    </source>
</evidence>
<feature type="transmembrane region" description="Helical" evidence="6">
    <location>
        <begin position="266"/>
        <end position="282"/>
    </location>
</feature>
<keyword evidence="4 6" id="KW-1133">Transmembrane helix</keyword>
<comment type="subcellular location">
    <subcellularLocation>
        <location evidence="1">Membrane</location>
        <topology evidence="1">Multi-pass membrane protein</topology>
    </subcellularLocation>
</comment>
<accession>A0ABY8MHA7</accession>
<organism evidence="9 10">
    <name type="scientific">Candidatus Haliotispira prima</name>
    <dbReference type="NCBI Taxonomy" id="3034016"/>
    <lineage>
        <taxon>Bacteria</taxon>
        <taxon>Pseudomonadati</taxon>
        <taxon>Spirochaetota</taxon>
        <taxon>Spirochaetia</taxon>
        <taxon>Spirochaetales</taxon>
        <taxon>Spirochaetaceae</taxon>
        <taxon>Candidatus Haliotispira</taxon>
    </lineage>
</organism>
<feature type="transmembrane region" description="Helical" evidence="6">
    <location>
        <begin position="180"/>
        <end position="200"/>
    </location>
</feature>
<dbReference type="Gene3D" id="3.40.50.620">
    <property type="entry name" value="HUPs"/>
    <property type="match status" value="1"/>
</dbReference>
<dbReference type="EMBL" id="CP123443">
    <property type="protein sequence ID" value="WGK69364.1"/>
    <property type="molecule type" value="Genomic_DNA"/>
</dbReference>
<name>A0ABY8MHA7_9SPIO</name>
<reference evidence="9 10" key="1">
    <citation type="submission" date="2023-04" db="EMBL/GenBank/DDBJ databases">
        <title>Spirochaete genome identified in red abalone sample constitutes a novel genus.</title>
        <authorList>
            <person name="Sharma S.P."/>
            <person name="Purcell C.M."/>
            <person name="Hyde J.R."/>
            <person name="Severin A.J."/>
        </authorList>
    </citation>
    <scope>NUCLEOTIDE SEQUENCE [LARGE SCALE GENOMIC DNA]</scope>
    <source>
        <strain evidence="9 10">SP-2023</strain>
    </source>
</reference>
<evidence type="ECO:0000313" key="10">
    <source>
        <dbReference type="Proteomes" id="UP001228690"/>
    </source>
</evidence>
<dbReference type="SUPFAM" id="SSF103481">
    <property type="entry name" value="Multidrug resistance efflux transporter EmrE"/>
    <property type="match status" value="2"/>
</dbReference>
<feature type="transmembrane region" description="Helical" evidence="6">
    <location>
        <begin position="446"/>
        <end position="464"/>
    </location>
</feature>
<proteinExistence type="inferred from homology"/>
<dbReference type="InterPro" id="IPR037185">
    <property type="entry name" value="EmrE-like"/>
</dbReference>
<gene>
    <name evidence="9" type="ORF">P0082_00465</name>
</gene>
<keyword evidence="5 6" id="KW-0472">Membrane</keyword>
<evidence type="ECO:0000256" key="6">
    <source>
        <dbReference type="SAM" id="Phobius"/>
    </source>
</evidence>
<evidence type="ECO:0000256" key="4">
    <source>
        <dbReference type="ARBA" id="ARBA00022989"/>
    </source>
</evidence>
<evidence type="ECO:0000259" key="8">
    <source>
        <dbReference type="Pfam" id="PF01467"/>
    </source>
</evidence>
<keyword evidence="10" id="KW-1185">Reference proteome</keyword>
<evidence type="ECO:0000256" key="2">
    <source>
        <dbReference type="ARBA" id="ARBA00007362"/>
    </source>
</evidence>
<evidence type="ECO:0000256" key="3">
    <source>
        <dbReference type="ARBA" id="ARBA00022692"/>
    </source>
</evidence>
<feature type="transmembrane region" description="Helical" evidence="6">
    <location>
        <begin position="366"/>
        <end position="385"/>
    </location>
</feature>
<keyword evidence="3 6" id="KW-0812">Transmembrane</keyword>
<dbReference type="SUPFAM" id="SSF52374">
    <property type="entry name" value="Nucleotidylyl transferase"/>
    <property type="match status" value="1"/>
</dbReference>
<evidence type="ECO:0000313" key="9">
    <source>
        <dbReference type="EMBL" id="WGK69364.1"/>
    </source>
</evidence>
<sequence length="468" mass="52958">MEHSAGTVLVFGSFDMLHKGHRYFLKHSREHGRRLLAVLARDEEIFQFKQRPPARNFEKRKAALLESGLVDEVISSDTRHGTFYVLQGLAENMAGEGHKADQIVLGDGQEALGAALEEFFRGCPEFRCPIAYVAPYRRTLLSSTRLHRLRLLFAHLALFGALFFWASGWTLGRVLATSGLAAPLAATLRMSLLACFFFLWQALSSTRKARADTDTEPGKYRRRWKTDFALDKRNLGYLLLSGFSFALYNLCFFYGLSAIFANQGGILNSVLIPVFSALLYCFSHKARLRRKQMLGLLIGLLSGLVLTGGWSYLRGVLISADSPAMPFQNSSTFYWQSCLFIGTALAWSLITQLSSKIQEDYNLEKYSFYVYLFAALWTGWGWFWYEGNLDWPSLLSLVFISSILGTSLYFFALRFLQPHYVAGFLFLNPVFILLMSWLFLSEPWTADMSPGSILAVLAIILLNGRRGR</sequence>
<dbReference type="InterPro" id="IPR004821">
    <property type="entry name" value="Cyt_trans-like"/>
</dbReference>
<dbReference type="PANTHER" id="PTHR32322">
    <property type="entry name" value="INNER MEMBRANE TRANSPORTER"/>
    <property type="match status" value="1"/>
</dbReference>
<feature type="domain" description="Cytidyltransferase-like" evidence="8">
    <location>
        <begin position="10"/>
        <end position="80"/>
    </location>
</feature>
<dbReference type="Proteomes" id="UP001228690">
    <property type="component" value="Chromosome"/>
</dbReference>
<protein>
    <submittedName>
        <fullName evidence="9">EamA family transporter</fullName>
    </submittedName>
</protein>
<feature type="transmembrane region" description="Helical" evidence="6">
    <location>
        <begin position="235"/>
        <end position="260"/>
    </location>
</feature>
<dbReference type="InterPro" id="IPR000620">
    <property type="entry name" value="EamA_dom"/>
</dbReference>
<evidence type="ECO:0000256" key="1">
    <source>
        <dbReference type="ARBA" id="ARBA00004141"/>
    </source>
</evidence>